<keyword evidence="2" id="KW-1185">Reference proteome</keyword>
<sequence length="289" mass="31393">MDWAAVPVDAGNSTLGRKEETGFLNTLDIHPRTSHSMPTIVLTEDEWDAQFDTLLPTFTDLFTAGVDSTKLGGEVKSIVDDHPTSACVEALATTLIQAGESSPKSVDTAVQAIASLRTQFGKTEIRFSENDHTFLYVFDVRFLDLLNTTLNGLQLGQPSQKTIDPSNQTLTSALLSASALQHGLIERSSIPYRLAYDGLQLNGAKSKKGKQEVNAIGALIHLALAGKKMMAGELGQLHDKEAVVRALKENVAIEHSRAQALLQLTVENAENNFSKSYTAEEAWNVLFPN</sequence>
<organism evidence="1 2">
    <name type="scientific">Candolleomyces eurysporus</name>
    <dbReference type="NCBI Taxonomy" id="2828524"/>
    <lineage>
        <taxon>Eukaryota</taxon>
        <taxon>Fungi</taxon>
        <taxon>Dikarya</taxon>
        <taxon>Basidiomycota</taxon>
        <taxon>Agaricomycotina</taxon>
        <taxon>Agaricomycetes</taxon>
        <taxon>Agaricomycetidae</taxon>
        <taxon>Agaricales</taxon>
        <taxon>Agaricineae</taxon>
        <taxon>Psathyrellaceae</taxon>
        <taxon>Candolleomyces</taxon>
    </lineage>
</organism>
<evidence type="ECO:0000313" key="1">
    <source>
        <dbReference type="EMBL" id="KAJ2928360.1"/>
    </source>
</evidence>
<feature type="non-terminal residue" evidence="1">
    <location>
        <position position="289"/>
    </location>
</feature>
<proteinExistence type="predicted"/>
<protein>
    <submittedName>
        <fullName evidence="1">Uncharacterized protein</fullName>
    </submittedName>
</protein>
<comment type="caution">
    <text evidence="1">The sequence shown here is derived from an EMBL/GenBank/DDBJ whole genome shotgun (WGS) entry which is preliminary data.</text>
</comment>
<reference evidence="1" key="1">
    <citation type="submission" date="2022-06" db="EMBL/GenBank/DDBJ databases">
        <title>Genome Sequence of Candolleomyces eurysporus.</title>
        <authorList>
            <person name="Buettner E."/>
        </authorList>
    </citation>
    <scope>NUCLEOTIDE SEQUENCE</scope>
    <source>
        <strain evidence="1">VTCC 930004</strain>
    </source>
</reference>
<dbReference type="EMBL" id="JANBPK010000929">
    <property type="protein sequence ID" value="KAJ2928360.1"/>
    <property type="molecule type" value="Genomic_DNA"/>
</dbReference>
<evidence type="ECO:0000313" key="2">
    <source>
        <dbReference type="Proteomes" id="UP001140091"/>
    </source>
</evidence>
<dbReference type="OrthoDB" id="3010872at2759"/>
<dbReference type="Proteomes" id="UP001140091">
    <property type="component" value="Unassembled WGS sequence"/>
</dbReference>
<dbReference type="AlphaFoldDB" id="A0A9W8JCI1"/>
<accession>A0A9W8JCI1</accession>
<gene>
    <name evidence="1" type="ORF">H1R20_g8714</name>
</gene>
<name>A0A9W8JCI1_9AGAR</name>